<name>A0A895XKP3_9ACTN</name>
<protein>
    <submittedName>
        <fullName evidence="2">Uncharacterized protein</fullName>
    </submittedName>
</protein>
<keyword evidence="1" id="KW-0732">Signal</keyword>
<evidence type="ECO:0000313" key="2">
    <source>
        <dbReference type="EMBL" id="QSB04133.1"/>
    </source>
</evidence>
<reference evidence="2" key="1">
    <citation type="submission" date="2021-02" db="EMBL/GenBank/DDBJ databases">
        <title>Natronoglycomyces albus gen. nov., sp. nov, a haloalkaliphilic actinobacterium from a soda solonchak soil.</title>
        <authorList>
            <person name="Sorokin D.Y."/>
            <person name="Khijniak T.V."/>
            <person name="Zakharycheva A.P."/>
            <person name="Boueva O.V."/>
            <person name="Ariskina E.V."/>
            <person name="Hahnke R.L."/>
            <person name="Bunk B."/>
            <person name="Sproer C."/>
            <person name="Schumann P."/>
            <person name="Evtushenko L.I."/>
            <person name="Kublanov I.V."/>
        </authorList>
    </citation>
    <scope>NUCLEOTIDE SEQUENCE</scope>
    <source>
        <strain evidence="2">DSM 106290</strain>
    </source>
</reference>
<dbReference type="EMBL" id="CP070496">
    <property type="protein sequence ID" value="QSB04133.1"/>
    <property type="molecule type" value="Genomic_DNA"/>
</dbReference>
<gene>
    <name evidence="2" type="ORF">JQS30_09935</name>
</gene>
<feature type="signal peptide" evidence="1">
    <location>
        <begin position="1"/>
        <end position="27"/>
    </location>
</feature>
<dbReference type="Proteomes" id="UP000662939">
    <property type="component" value="Chromosome"/>
</dbReference>
<dbReference type="RefSeq" id="WP_213170132.1">
    <property type="nucleotide sequence ID" value="NZ_CP070496.1"/>
</dbReference>
<dbReference type="KEGG" id="nav:JQS30_09935"/>
<sequence>MNTSRDTKTRPVVATGALAFSSALLLAACGTADEGNTDNAENGSIDPFLVAIESDTFEAQGTVLQGPDDEAPQLCQVVQHSLPPQCSGIDLEGWDWDDVNHESEADHRWGEYTVTGTYDGQTFTLTEDPRENEVGIPVEDEDGVTFTTPCSEPDGGWEPEDTSLTSDEALHDAMGLATQRDEFAGQWIDNNSTLEGENDVESLIYNVTATENLDEIESELRGVWGGNLCVSEAKYTHQELLEIQATMEEELSDSFIHIGVNEVENHVEVEVTVVSTQAQADIDERFGEGAVEFNSWLRPVK</sequence>
<accession>A0A895XKP3</accession>
<feature type="chain" id="PRO_5038342038" evidence="1">
    <location>
        <begin position="28"/>
        <end position="301"/>
    </location>
</feature>
<keyword evidence="3" id="KW-1185">Reference proteome</keyword>
<evidence type="ECO:0000313" key="3">
    <source>
        <dbReference type="Proteomes" id="UP000662939"/>
    </source>
</evidence>
<evidence type="ECO:0000256" key="1">
    <source>
        <dbReference type="SAM" id="SignalP"/>
    </source>
</evidence>
<dbReference type="PROSITE" id="PS51257">
    <property type="entry name" value="PROKAR_LIPOPROTEIN"/>
    <property type="match status" value="1"/>
</dbReference>
<organism evidence="2 3">
    <name type="scientific">Natronoglycomyces albus</name>
    <dbReference type="NCBI Taxonomy" id="2811108"/>
    <lineage>
        <taxon>Bacteria</taxon>
        <taxon>Bacillati</taxon>
        <taxon>Actinomycetota</taxon>
        <taxon>Actinomycetes</taxon>
        <taxon>Glycomycetales</taxon>
        <taxon>Glycomycetaceae</taxon>
        <taxon>Natronoglycomyces</taxon>
    </lineage>
</organism>
<proteinExistence type="predicted"/>
<dbReference type="AlphaFoldDB" id="A0A895XKP3"/>